<feature type="domain" description="Acyl-CoA thioesterase-like N-terminal HotDog" evidence="1">
    <location>
        <begin position="23"/>
        <end position="106"/>
    </location>
</feature>
<dbReference type="RefSeq" id="WP_367993125.1">
    <property type="nucleotide sequence ID" value="NZ_JBFPJR010000011.1"/>
</dbReference>
<dbReference type="Pfam" id="PF20789">
    <property type="entry name" value="4HBT_3C"/>
    <property type="match status" value="1"/>
</dbReference>
<feature type="domain" description="Acyl-CoA thioesterase-like C-terminal" evidence="2">
    <location>
        <begin position="141"/>
        <end position="266"/>
    </location>
</feature>
<dbReference type="SUPFAM" id="SSF54637">
    <property type="entry name" value="Thioesterase/thiol ester dehydrase-isomerase"/>
    <property type="match status" value="2"/>
</dbReference>
<sequence>MSEFDRDIAVNKNGVDTYAAELAPGWVVGGGVNGGYLLAVVASALRQHLPTKPDPITMSATYASASTPGPAEVRIDVRRDGRSLATAIAELWQGDDLRLTVLATYGDLAALHAAGEPLEHVTAVPPDLPPREQCLAASLAPDRMRRTAPMLERFDMLFHPEQVGWAVGAPTEQGRISAWYRLADGREPDPLSLLQVIDALPPVTFDFGMPGWAPTLELTCHVRHRPAPGWLQVVHATRHLAGGMFEEDCEVWDSAGRLVAQGRQLARLPRVR</sequence>
<dbReference type="PANTHER" id="PTHR38110:SF1">
    <property type="entry name" value="THIOESTERASE DOMAIN-CONTAINING PROTEIN"/>
    <property type="match status" value="1"/>
</dbReference>
<dbReference type="InterPro" id="IPR049449">
    <property type="entry name" value="TesB_ACOT8-like_N"/>
</dbReference>
<organism evidence="3 4">
    <name type="scientific">Nocardioides eburneus</name>
    <dbReference type="NCBI Taxonomy" id="3231482"/>
    <lineage>
        <taxon>Bacteria</taxon>
        <taxon>Bacillati</taxon>
        <taxon>Actinomycetota</taxon>
        <taxon>Actinomycetes</taxon>
        <taxon>Propionibacteriales</taxon>
        <taxon>Nocardioidaceae</taxon>
        <taxon>Nocardioides</taxon>
    </lineage>
</organism>
<dbReference type="EMBL" id="JBFPJR010000011">
    <property type="protein sequence ID" value="MEX0427592.1"/>
    <property type="molecule type" value="Genomic_DNA"/>
</dbReference>
<evidence type="ECO:0000313" key="4">
    <source>
        <dbReference type="Proteomes" id="UP001556631"/>
    </source>
</evidence>
<name>A0ABV3SYY2_9ACTN</name>
<dbReference type="InterPro" id="IPR052389">
    <property type="entry name" value="Sec_Metab_Biosynth-Assoc"/>
</dbReference>
<reference evidence="3 4" key="1">
    <citation type="submission" date="2024-07" db="EMBL/GenBank/DDBJ databases">
        <authorList>
            <person name="Lee S."/>
            <person name="Kang M."/>
        </authorList>
    </citation>
    <scope>NUCLEOTIDE SEQUENCE [LARGE SCALE GENOMIC DNA]</scope>
    <source>
        <strain evidence="3 4">DS6</strain>
    </source>
</reference>
<evidence type="ECO:0000259" key="2">
    <source>
        <dbReference type="Pfam" id="PF20789"/>
    </source>
</evidence>
<dbReference type="InterPro" id="IPR042171">
    <property type="entry name" value="Acyl-CoA_hotdog"/>
</dbReference>
<evidence type="ECO:0000313" key="3">
    <source>
        <dbReference type="EMBL" id="MEX0427592.1"/>
    </source>
</evidence>
<dbReference type="Pfam" id="PF13622">
    <property type="entry name" value="4HBT_3"/>
    <property type="match status" value="1"/>
</dbReference>
<dbReference type="PANTHER" id="PTHR38110">
    <property type="entry name" value="CHROMOSOME 23, WHOLE GENOME SHOTGUN SEQUENCE"/>
    <property type="match status" value="1"/>
</dbReference>
<keyword evidence="4" id="KW-1185">Reference proteome</keyword>
<dbReference type="Gene3D" id="2.40.160.210">
    <property type="entry name" value="Acyl-CoA thioesterase, double hotdog domain"/>
    <property type="match status" value="1"/>
</dbReference>
<comment type="caution">
    <text evidence="3">The sequence shown here is derived from an EMBL/GenBank/DDBJ whole genome shotgun (WGS) entry which is preliminary data.</text>
</comment>
<protein>
    <submittedName>
        <fullName evidence="3">Thioesterase family protein</fullName>
    </submittedName>
</protein>
<dbReference type="Proteomes" id="UP001556631">
    <property type="component" value="Unassembled WGS sequence"/>
</dbReference>
<gene>
    <name evidence="3" type="ORF">AB3X52_08180</name>
</gene>
<dbReference type="InterPro" id="IPR049450">
    <property type="entry name" value="ACOT8-like_C"/>
</dbReference>
<dbReference type="InterPro" id="IPR029069">
    <property type="entry name" value="HotDog_dom_sf"/>
</dbReference>
<accession>A0ABV3SYY2</accession>
<evidence type="ECO:0000259" key="1">
    <source>
        <dbReference type="Pfam" id="PF13622"/>
    </source>
</evidence>
<proteinExistence type="predicted"/>